<dbReference type="Proteomes" id="UP000789920">
    <property type="component" value="Unassembled WGS sequence"/>
</dbReference>
<comment type="caution">
    <text evidence="1">The sequence shown here is derived from an EMBL/GenBank/DDBJ whole genome shotgun (WGS) entry which is preliminary data.</text>
</comment>
<proteinExistence type="predicted"/>
<dbReference type="EMBL" id="CAJVQC010179913">
    <property type="protein sequence ID" value="CAG8852087.1"/>
    <property type="molecule type" value="Genomic_DNA"/>
</dbReference>
<organism evidence="1 2">
    <name type="scientific">Racocetra persica</name>
    <dbReference type="NCBI Taxonomy" id="160502"/>
    <lineage>
        <taxon>Eukaryota</taxon>
        <taxon>Fungi</taxon>
        <taxon>Fungi incertae sedis</taxon>
        <taxon>Mucoromycota</taxon>
        <taxon>Glomeromycotina</taxon>
        <taxon>Glomeromycetes</taxon>
        <taxon>Diversisporales</taxon>
        <taxon>Gigasporaceae</taxon>
        <taxon>Racocetra</taxon>
    </lineage>
</organism>
<keyword evidence="2" id="KW-1185">Reference proteome</keyword>
<reference evidence="1" key="1">
    <citation type="submission" date="2021-06" db="EMBL/GenBank/DDBJ databases">
        <authorList>
            <person name="Kallberg Y."/>
            <person name="Tangrot J."/>
            <person name="Rosling A."/>
        </authorList>
    </citation>
    <scope>NUCLEOTIDE SEQUENCE</scope>
    <source>
        <strain evidence="1">MA461A</strain>
    </source>
</reference>
<sequence length="42" mass="5004">MGISDSTKPIYHGRDDEDFEEFLEAYEAYGVSKDWDEDKMRQ</sequence>
<gene>
    <name evidence="1" type="ORF">RPERSI_LOCUS36897</name>
</gene>
<evidence type="ECO:0000313" key="1">
    <source>
        <dbReference type="EMBL" id="CAG8852087.1"/>
    </source>
</evidence>
<feature type="non-terminal residue" evidence="1">
    <location>
        <position position="42"/>
    </location>
</feature>
<name>A0ACA9SY38_9GLOM</name>
<protein>
    <submittedName>
        <fullName evidence="1">2488_t:CDS:1</fullName>
    </submittedName>
</protein>
<accession>A0ACA9SY38</accession>
<evidence type="ECO:0000313" key="2">
    <source>
        <dbReference type="Proteomes" id="UP000789920"/>
    </source>
</evidence>